<protein>
    <submittedName>
        <fullName evidence="1">Uncharacterized protein</fullName>
    </submittedName>
</protein>
<name>A0AAW8H6G6_9ENTR</name>
<sequence>MKEKKEKTVCLRISETQEGILTAMIAAGLAKNTSQAIQYLINLYGIKGSM</sequence>
<dbReference type="Proteomes" id="UP001225042">
    <property type="component" value="Unassembled WGS sequence"/>
</dbReference>
<evidence type="ECO:0000313" key="2">
    <source>
        <dbReference type="Proteomes" id="UP001225042"/>
    </source>
</evidence>
<dbReference type="RefSeq" id="WP_306682474.1">
    <property type="nucleotide sequence ID" value="NZ_JAVDKR010000001.1"/>
</dbReference>
<dbReference type="AlphaFoldDB" id="A0AAW8H6G6"/>
<proteinExistence type="predicted"/>
<dbReference type="EMBL" id="JAVDKS010000004">
    <property type="protein sequence ID" value="MDQ2256547.1"/>
    <property type="molecule type" value="Genomic_DNA"/>
</dbReference>
<keyword evidence="2" id="KW-1185">Reference proteome</keyword>
<gene>
    <name evidence="1" type="ORF">RBJ67_10380</name>
</gene>
<organism evidence="1 2">
    <name type="scientific">Enterobacter soli</name>
    <dbReference type="NCBI Taxonomy" id="885040"/>
    <lineage>
        <taxon>Bacteria</taxon>
        <taxon>Pseudomonadati</taxon>
        <taxon>Pseudomonadota</taxon>
        <taxon>Gammaproteobacteria</taxon>
        <taxon>Enterobacterales</taxon>
        <taxon>Enterobacteriaceae</taxon>
        <taxon>Enterobacter</taxon>
    </lineage>
</organism>
<reference evidence="1 2" key="1">
    <citation type="submission" date="2023-08" db="EMBL/GenBank/DDBJ databases">
        <authorList>
            <person name="Dale J."/>
        </authorList>
    </citation>
    <scope>NUCLEOTIDE SEQUENCE [LARGE SCALE GENOMIC DNA]</scope>
    <source>
        <strain evidence="1 2">2023EL-00788</strain>
    </source>
</reference>
<comment type="caution">
    <text evidence="1">The sequence shown here is derived from an EMBL/GenBank/DDBJ whole genome shotgun (WGS) entry which is preliminary data.</text>
</comment>
<accession>A0AAW8H6G6</accession>
<evidence type="ECO:0000313" key="1">
    <source>
        <dbReference type="EMBL" id="MDQ2256547.1"/>
    </source>
</evidence>